<proteinExistence type="predicted"/>
<sequence>MSTYSSFLDNRKNSSGRNTPSAGKNSKIRGRVATLFLKIQKGDLMRDEKKNGGRILDKQIRDPRTSDRLEGYTLFYSSLYTRGRTSRGRTRADKQHARDANRLS</sequence>
<organism evidence="2 3">
    <name type="scientific">Eumeta variegata</name>
    <name type="common">Bagworm moth</name>
    <name type="synonym">Eumeta japonica</name>
    <dbReference type="NCBI Taxonomy" id="151549"/>
    <lineage>
        <taxon>Eukaryota</taxon>
        <taxon>Metazoa</taxon>
        <taxon>Ecdysozoa</taxon>
        <taxon>Arthropoda</taxon>
        <taxon>Hexapoda</taxon>
        <taxon>Insecta</taxon>
        <taxon>Pterygota</taxon>
        <taxon>Neoptera</taxon>
        <taxon>Endopterygota</taxon>
        <taxon>Lepidoptera</taxon>
        <taxon>Glossata</taxon>
        <taxon>Ditrysia</taxon>
        <taxon>Tineoidea</taxon>
        <taxon>Psychidae</taxon>
        <taxon>Oiketicinae</taxon>
        <taxon>Eumeta</taxon>
    </lineage>
</organism>
<name>A0A4C1X444_EUMVA</name>
<dbReference type="Proteomes" id="UP000299102">
    <property type="component" value="Unassembled WGS sequence"/>
</dbReference>
<feature type="region of interest" description="Disordered" evidence="1">
    <location>
        <begin position="83"/>
        <end position="104"/>
    </location>
</feature>
<evidence type="ECO:0000313" key="2">
    <source>
        <dbReference type="EMBL" id="GBP57067.1"/>
    </source>
</evidence>
<feature type="compositionally biased region" description="Basic and acidic residues" evidence="1">
    <location>
        <begin position="90"/>
        <end position="104"/>
    </location>
</feature>
<gene>
    <name evidence="2" type="ORF">EVAR_36734_1</name>
</gene>
<comment type="caution">
    <text evidence="2">The sequence shown here is derived from an EMBL/GenBank/DDBJ whole genome shotgun (WGS) entry which is preliminary data.</text>
</comment>
<keyword evidence="3" id="KW-1185">Reference proteome</keyword>
<accession>A0A4C1X444</accession>
<protein>
    <submittedName>
        <fullName evidence="2">Uncharacterized protein</fullName>
    </submittedName>
</protein>
<reference evidence="2 3" key="1">
    <citation type="journal article" date="2019" name="Commun. Biol.">
        <title>The bagworm genome reveals a unique fibroin gene that provides high tensile strength.</title>
        <authorList>
            <person name="Kono N."/>
            <person name="Nakamura H."/>
            <person name="Ohtoshi R."/>
            <person name="Tomita M."/>
            <person name="Numata K."/>
            <person name="Arakawa K."/>
        </authorList>
    </citation>
    <scope>NUCLEOTIDE SEQUENCE [LARGE SCALE GENOMIC DNA]</scope>
</reference>
<evidence type="ECO:0000313" key="3">
    <source>
        <dbReference type="Proteomes" id="UP000299102"/>
    </source>
</evidence>
<dbReference type="EMBL" id="BGZK01000708">
    <property type="protein sequence ID" value="GBP57067.1"/>
    <property type="molecule type" value="Genomic_DNA"/>
</dbReference>
<evidence type="ECO:0000256" key="1">
    <source>
        <dbReference type="SAM" id="MobiDB-lite"/>
    </source>
</evidence>
<feature type="compositionally biased region" description="Polar residues" evidence="1">
    <location>
        <begin position="1"/>
        <end position="24"/>
    </location>
</feature>
<feature type="region of interest" description="Disordered" evidence="1">
    <location>
        <begin position="1"/>
        <end position="29"/>
    </location>
</feature>
<dbReference type="AlphaFoldDB" id="A0A4C1X444"/>